<dbReference type="GO" id="GO:0003712">
    <property type="term" value="F:transcription coregulator activity"/>
    <property type="evidence" value="ECO:0007669"/>
    <property type="project" value="TreeGrafter"/>
</dbReference>
<keyword evidence="4" id="KW-0539">Nucleus</keyword>
<dbReference type="PANTHER" id="PTHR12549">
    <property type="entry name" value="JMJC DOMAIN-CONTAINING HISTONE DEMETHYLATION PROTEIN"/>
    <property type="match status" value="1"/>
</dbReference>
<protein>
    <submittedName>
        <fullName evidence="5">Uncharacterized protein</fullName>
    </submittedName>
</protein>
<evidence type="ECO:0000313" key="5">
    <source>
        <dbReference type="EMBL" id="TXG54667.1"/>
    </source>
</evidence>
<sequence length="117" mass="13939">MPSKDLMNYELIFFNNKDNKVEHFRYLLHALLPYLKMIDDEQVVDMNMEAKRRRLHALKINEAYEHSNEHLYCGNYNTSIFDFHKTAVFLNVTMTYASHVVGRFESNPCKILGMKYL</sequence>
<dbReference type="OrthoDB" id="1727611at2759"/>
<dbReference type="GO" id="GO:0006357">
    <property type="term" value="P:regulation of transcription by RNA polymerase II"/>
    <property type="evidence" value="ECO:0007669"/>
    <property type="project" value="TreeGrafter"/>
</dbReference>
<dbReference type="PANTHER" id="PTHR12549:SF11">
    <property type="entry name" value="LYSINE-SPECIFIC DEMETHYLASE JMJ25"/>
    <property type="match status" value="1"/>
</dbReference>
<dbReference type="Proteomes" id="UP000323000">
    <property type="component" value="Chromosome 9"/>
</dbReference>
<keyword evidence="3" id="KW-0479">Metal-binding</keyword>
<comment type="similarity">
    <text evidence="2">Belongs to the JARID1 histone demethylase family.</text>
</comment>
<evidence type="ECO:0000256" key="1">
    <source>
        <dbReference type="ARBA" id="ARBA00004123"/>
    </source>
</evidence>
<name>A0A5C7HCP0_9ROSI</name>
<evidence type="ECO:0000256" key="2">
    <source>
        <dbReference type="ARBA" id="ARBA00006801"/>
    </source>
</evidence>
<dbReference type="GO" id="GO:0000118">
    <property type="term" value="C:histone deacetylase complex"/>
    <property type="evidence" value="ECO:0007669"/>
    <property type="project" value="TreeGrafter"/>
</dbReference>
<comment type="caution">
    <text evidence="5">The sequence shown here is derived from an EMBL/GenBank/DDBJ whole genome shotgun (WGS) entry which is preliminary data.</text>
</comment>
<dbReference type="EMBL" id="VAHF01000009">
    <property type="protein sequence ID" value="TXG54667.1"/>
    <property type="molecule type" value="Genomic_DNA"/>
</dbReference>
<keyword evidence="6" id="KW-1185">Reference proteome</keyword>
<accession>A0A5C7HCP0</accession>
<proteinExistence type="inferred from homology"/>
<reference evidence="6" key="1">
    <citation type="journal article" date="2019" name="Gigascience">
        <title>De novo genome assembly of the endangered Acer yangbiense, a plant species with extremely small populations endemic to Yunnan Province, China.</title>
        <authorList>
            <person name="Yang J."/>
            <person name="Wariss H.M."/>
            <person name="Tao L."/>
            <person name="Zhang R."/>
            <person name="Yun Q."/>
            <person name="Hollingsworth P."/>
            <person name="Dao Z."/>
            <person name="Luo G."/>
            <person name="Guo H."/>
            <person name="Ma Y."/>
            <person name="Sun W."/>
        </authorList>
    </citation>
    <scope>NUCLEOTIDE SEQUENCE [LARGE SCALE GENOMIC DNA]</scope>
    <source>
        <strain evidence="6">cv. Malutang</strain>
    </source>
</reference>
<comment type="subcellular location">
    <subcellularLocation>
        <location evidence="1">Nucleus</location>
    </subcellularLocation>
</comment>
<dbReference type="AlphaFoldDB" id="A0A5C7HCP0"/>
<evidence type="ECO:0000313" key="6">
    <source>
        <dbReference type="Proteomes" id="UP000323000"/>
    </source>
</evidence>
<dbReference type="InterPro" id="IPR045109">
    <property type="entry name" value="LSDs-like"/>
</dbReference>
<dbReference type="GO" id="GO:0032454">
    <property type="term" value="F:histone H3K9 demethylase activity"/>
    <property type="evidence" value="ECO:0007669"/>
    <property type="project" value="InterPro"/>
</dbReference>
<dbReference type="GO" id="GO:0046872">
    <property type="term" value="F:metal ion binding"/>
    <property type="evidence" value="ECO:0007669"/>
    <property type="project" value="UniProtKB-KW"/>
</dbReference>
<evidence type="ECO:0000256" key="4">
    <source>
        <dbReference type="ARBA" id="ARBA00023242"/>
    </source>
</evidence>
<evidence type="ECO:0000256" key="3">
    <source>
        <dbReference type="ARBA" id="ARBA00022723"/>
    </source>
</evidence>
<dbReference type="GO" id="GO:0000785">
    <property type="term" value="C:chromatin"/>
    <property type="evidence" value="ECO:0007669"/>
    <property type="project" value="TreeGrafter"/>
</dbReference>
<gene>
    <name evidence="5" type="ORF">EZV62_019923</name>
</gene>
<dbReference type="GO" id="GO:0031490">
    <property type="term" value="F:chromatin DNA binding"/>
    <property type="evidence" value="ECO:0007669"/>
    <property type="project" value="TreeGrafter"/>
</dbReference>
<organism evidence="5 6">
    <name type="scientific">Acer yangbiense</name>
    <dbReference type="NCBI Taxonomy" id="1000413"/>
    <lineage>
        <taxon>Eukaryota</taxon>
        <taxon>Viridiplantae</taxon>
        <taxon>Streptophyta</taxon>
        <taxon>Embryophyta</taxon>
        <taxon>Tracheophyta</taxon>
        <taxon>Spermatophyta</taxon>
        <taxon>Magnoliopsida</taxon>
        <taxon>eudicotyledons</taxon>
        <taxon>Gunneridae</taxon>
        <taxon>Pentapetalae</taxon>
        <taxon>rosids</taxon>
        <taxon>malvids</taxon>
        <taxon>Sapindales</taxon>
        <taxon>Sapindaceae</taxon>
        <taxon>Hippocastanoideae</taxon>
        <taxon>Acereae</taxon>
        <taxon>Acer</taxon>
    </lineage>
</organism>